<feature type="region of interest" description="Disordered" evidence="1">
    <location>
        <begin position="683"/>
        <end position="702"/>
    </location>
</feature>
<feature type="region of interest" description="Disordered" evidence="1">
    <location>
        <begin position="1104"/>
        <end position="1125"/>
    </location>
</feature>
<protein>
    <submittedName>
        <fullName evidence="2">Uncharacterized protein</fullName>
    </submittedName>
</protein>
<dbReference type="EMBL" id="CM008964">
    <property type="protein sequence ID" value="PNW86058.1"/>
    <property type="molecule type" value="Genomic_DNA"/>
</dbReference>
<feature type="region of interest" description="Disordered" evidence="1">
    <location>
        <begin position="145"/>
        <end position="166"/>
    </location>
</feature>
<dbReference type="OrthoDB" id="546553at2759"/>
<dbReference type="RefSeq" id="XP_042926698.1">
    <property type="nucleotide sequence ID" value="XM_043061569.1"/>
</dbReference>
<feature type="region of interest" description="Disordered" evidence="1">
    <location>
        <begin position="333"/>
        <end position="379"/>
    </location>
</feature>
<keyword evidence="3" id="KW-1185">Reference proteome</keyword>
<feature type="compositionally biased region" description="Low complexity" evidence="1">
    <location>
        <begin position="345"/>
        <end position="376"/>
    </location>
</feature>
<feature type="compositionally biased region" description="Acidic residues" evidence="1">
    <location>
        <begin position="1390"/>
        <end position="1401"/>
    </location>
</feature>
<feature type="region of interest" description="Disordered" evidence="1">
    <location>
        <begin position="919"/>
        <end position="940"/>
    </location>
</feature>
<organism evidence="2 3">
    <name type="scientific">Chlamydomonas reinhardtii</name>
    <name type="common">Chlamydomonas smithii</name>
    <dbReference type="NCBI Taxonomy" id="3055"/>
    <lineage>
        <taxon>Eukaryota</taxon>
        <taxon>Viridiplantae</taxon>
        <taxon>Chlorophyta</taxon>
        <taxon>core chlorophytes</taxon>
        <taxon>Chlorophyceae</taxon>
        <taxon>CS clade</taxon>
        <taxon>Chlamydomonadales</taxon>
        <taxon>Chlamydomonadaceae</taxon>
        <taxon>Chlamydomonas</taxon>
    </lineage>
</organism>
<feature type="region of interest" description="Disordered" evidence="1">
    <location>
        <begin position="75"/>
        <end position="132"/>
    </location>
</feature>
<feature type="compositionally biased region" description="Gly residues" evidence="1">
    <location>
        <begin position="1552"/>
        <end position="1563"/>
    </location>
</feature>
<evidence type="ECO:0000313" key="3">
    <source>
        <dbReference type="Proteomes" id="UP000006906"/>
    </source>
</evidence>
<reference evidence="2 3" key="1">
    <citation type="journal article" date="2007" name="Science">
        <title>The Chlamydomonas genome reveals the evolution of key animal and plant functions.</title>
        <authorList>
            <person name="Merchant S.S."/>
            <person name="Prochnik S.E."/>
            <person name="Vallon O."/>
            <person name="Harris E.H."/>
            <person name="Karpowicz S.J."/>
            <person name="Witman G.B."/>
            <person name="Terry A."/>
            <person name="Salamov A."/>
            <person name="Fritz-Laylin L.K."/>
            <person name="Marechal-Drouard L."/>
            <person name="Marshall W.F."/>
            <person name="Qu L.H."/>
            <person name="Nelson D.R."/>
            <person name="Sanderfoot A.A."/>
            <person name="Spalding M.H."/>
            <person name="Kapitonov V.V."/>
            <person name="Ren Q."/>
            <person name="Ferris P."/>
            <person name="Lindquist E."/>
            <person name="Shapiro H."/>
            <person name="Lucas S.M."/>
            <person name="Grimwood J."/>
            <person name="Schmutz J."/>
            <person name="Cardol P."/>
            <person name="Cerutti H."/>
            <person name="Chanfreau G."/>
            <person name="Chen C.L."/>
            <person name="Cognat V."/>
            <person name="Croft M.T."/>
            <person name="Dent R."/>
            <person name="Dutcher S."/>
            <person name="Fernandez E."/>
            <person name="Fukuzawa H."/>
            <person name="Gonzalez-Ballester D."/>
            <person name="Gonzalez-Halphen D."/>
            <person name="Hallmann A."/>
            <person name="Hanikenne M."/>
            <person name="Hippler M."/>
            <person name="Inwood W."/>
            <person name="Jabbari K."/>
            <person name="Kalanon M."/>
            <person name="Kuras R."/>
            <person name="Lefebvre P.A."/>
            <person name="Lemaire S.D."/>
            <person name="Lobanov A.V."/>
            <person name="Lohr M."/>
            <person name="Manuell A."/>
            <person name="Meier I."/>
            <person name="Mets L."/>
            <person name="Mittag M."/>
            <person name="Mittelmeier T."/>
            <person name="Moroney J.V."/>
            <person name="Moseley J."/>
            <person name="Napoli C."/>
            <person name="Nedelcu A.M."/>
            <person name="Niyogi K."/>
            <person name="Novoselov S.V."/>
            <person name="Paulsen I.T."/>
            <person name="Pazour G."/>
            <person name="Purton S."/>
            <person name="Ral J.P."/>
            <person name="Riano-Pachon D.M."/>
            <person name="Riekhof W."/>
            <person name="Rymarquis L."/>
            <person name="Schroda M."/>
            <person name="Stern D."/>
            <person name="Umen J."/>
            <person name="Willows R."/>
            <person name="Wilson N."/>
            <person name="Zimmer S.L."/>
            <person name="Allmer J."/>
            <person name="Balk J."/>
            <person name="Bisova K."/>
            <person name="Chen C.J."/>
            <person name="Elias M."/>
            <person name="Gendler K."/>
            <person name="Hauser C."/>
            <person name="Lamb M.R."/>
            <person name="Ledford H."/>
            <person name="Long J.C."/>
            <person name="Minagawa J."/>
            <person name="Page M.D."/>
            <person name="Pan J."/>
            <person name="Pootakham W."/>
            <person name="Roje S."/>
            <person name="Rose A."/>
            <person name="Stahlberg E."/>
            <person name="Terauchi A.M."/>
            <person name="Yang P."/>
            <person name="Ball S."/>
            <person name="Bowler C."/>
            <person name="Dieckmann C.L."/>
            <person name="Gladyshev V.N."/>
            <person name="Green P."/>
            <person name="Jorgensen R."/>
            <person name="Mayfield S."/>
            <person name="Mueller-Roeber B."/>
            <person name="Rajamani S."/>
            <person name="Sayre R.T."/>
            <person name="Brokstein P."/>
            <person name="Dubchak I."/>
            <person name="Goodstein D."/>
            <person name="Hornick L."/>
            <person name="Huang Y.W."/>
            <person name="Jhaveri J."/>
            <person name="Luo Y."/>
            <person name="Martinez D."/>
            <person name="Ngau W.C."/>
            <person name="Otillar B."/>
            <person name="Poliakov A."/>
            <person name="Porter A."/>
            <person name="Szajkowski L."/>
            <person name="Werner G."/>
            <person name="Zhou K."/>
            <person name="Grigoriev I.V."/>
            <person name="Rokhsar D.S."/>
            <person name="Grossman A.R."/>
        </authorList>
    </citation>
    <scope>NUCLEOTIDE SEQUENCE [LARGE SCALE GENOMIC DNA]</scope>
    <source>
        <strain evidence="3">CC-503</strain>
    </source>
</reference>
<feature type="region of interest" description="Disordered" evidence="1">
    <location>
        <begin position="1302"/>
        <end position="1351"/>
    </location>
</feature>
<feature type="compositionally biased region" description="Low complexity" evidence="1">
    <location>
        <begin position="1416"/>
        <end position="1447"/>
    </location>
</feature>
<feature type="region of interest" description="Disordered" evidence="1">
    <location>
        <begin position="1389"/>
        <end position="1447"/>
    </location>
</feature>
<feature type="compositionally biased region" description="Low complexity" evidence="1">
    <location>
        <begin position="1302"/>
        <end position="1312"/>
    </location>
</feature>
<dbReference type="InParanoid" id="A0A2K3DZU5"/>
<feature type="compositionally biased region" description="Gly residues" evidence="1">
    <location>
        <begin position="1243"/>
        <end position="1255"/>
    </location>
</feature>
<accession>A0A2K3DZU5</accession>
<proteinExistence type="predicted"/>
<feature type="compositionally biased region" description="Gly residues" evidence="1">
    <location>
        <begin position="152"/>
        <end position="166"/>
    </location>
</feature>
<dbReference type="KEGG" id="cre:CHLRE_03g209729v5"/>
<evidence type="ECO:0000256" key="1">
    <source>
        <dbReference type="SAM" id="MobiDB-lite"/>
    </source>
</evidence>
<dbReference type="Gramene" id="PNW86058">
    <property type="protein sequence ID" value="PNW86058"/>
    <property type="gene ID" value="CHLRE_03g209729v5"/>
</dbReference>
<feature type="region of interest" description="Disordered" evidence="1">
    <location>
        <begin position="1526"/>
        <end position="1564"/>
    </location>
</feature>
<feature type="compositionally biased region" description="Low complexity" evidence="1">
    <location>
        <begin position="683"/>
        <end position="694"/>
    </location>
</feature>
<dbReference type="GeneID" id="66053083"/>
<sequence length="1596" mass="158747">MCATTCGAATEHPRATVRGSSGDESGRYRAWLHAACCEATPPAVTLQSGHTCDLALAGGRLVIYRHRTLLVIGGRAAGTPSPSPGLPRGRSAADSGTAAPRVLRAADTGTNTEERHPSQLPDQSRMHGGGTELRPLRGAVRLLQRPTEPHKGGGGGGAAGGGAGGAAAGAGGVAAAHYDADTMGGMELGGGPVAWDQPAGRLAVRGAPLPALEGCAVATYGACVLIHGGFTPADGSGGLAAIAAASPGAATSDLRALVLQPDPMRPLPGEHRVVRRTVVRQLMPDGSEYGEGGGGEGGEGAGAGFGSGFGLAGAPRNWWEAVGGAPAPAQAGAALAAGGGGAGQAQGADVWRQPPGSAAGAAPGAAAPGAAQSAQGTDQQRQLAAAAAAAAAGCGASRPCAPPSARAGHHMAVDSRTCRLWMYGGWRHVSTASPSIWGSGAYGGAADLDVAAAPPERRPADSEPCCYWAQLPSSGRSDGDSGGGGGAAAGGGAAGAGAACAAGGNVLEAGAGGGGGGGGEGGGCKGSSGGVPAWRDAAYVGGEAVVEQVTWHRLPLVAAASGSSTGDTGRCSSSTMAGAASRRDGAAAATAPPFPDPLRTLAVRVHDGALYVLSTTSRPVPGAPHHHPQHLKAAAAAGRHPALRGPAAPPSPACHRWLLHRIDTRTGLCQLLQEPPELQCIRNSSSANTSNSGSNAGGGCSVSGGDVPVYDDDAAVMADDVLPYFYVYGSRQLSHAGAPFEPAIFRLDLRAAAAAVAAAKEPGSGGGDGCSGDFSGGGGWWERVPVAGAQRLHAARGALGAASGGTVVLVGGVRDARRGVEARVQVALPPLAPPSGGYGGGGGAQQRPGSDDLAAARCRRVLAERLRAAAPREVHFAHPDAHAGGKPCPVLAAALALYSRSSLFDDFFLGTLDDEDDEGFGGGRGGELSLSPGGTKRPRAPAPVGMSLPGHEPLVVAAAAAWVMGRSAVRPEWDAAFIGQLFDLARCWELAALQHECVRAVVRRGPLLPLQQLPAALSLWEQARQAAADDEAVAAAAAAGTAARAAAVASAAATATGQGGGATSAAPCVLEAAAAGGAAVGSGWSALRPMRQLAEGWRRRLERSASATAASGGNAASTTSSGSSSKELTADNMFAIMEAARAAAAVAEAYEAAGGSSSNDSSNGGGRSCSSSGCSSALFRDLQHGCVRVAGQLLLLQPTGCGGGGPQEGRTVALFACRFEVMPLLFTAMRWWERRLAAALMRGGAGGGSGSGAAGGAATAPPPAAPVAEELRQLLLLLAELQDLDVEQQRLQQRAAQRNQALSSLQQQLQSQPHSMSPPASKRARQAQTQALAGEGEEQDEGEEKQRGDVPATLPAQLRAWLFDVLRQRTQPVAALAVLTAFGRCCRPAEEEEGEEEEEENGGWRRGGSERQPSLSASARAIAAGGSRSEGSTTTTTTNNNTSSGSGLPVQVEAALFDKMTRLTPAQLLALPVTFRTRGHADHTRLDQARRRLGVGVGSSGGGFGAGSGGGGSSAVGVVPGAAAELQGRPQPQESCGGPPGPGARDGALASSGGGCGGGGVGASGHSSWGAGLLLARQYAEWLQAKETRARAPAAV</sequence>
<evidence type="ECO:0000313" key="2">
    <source>
        <dbReference type="EMBL" id="PNW86058.1"/>
    </source>
</evidence>
<dbReference type="Proteomes" id="UP000006906">
    <property type="component" value="Chromosome 3"/>
</dbReference>
<feature type="region of interest" description="Disordered" evidence="1">
    <location>
        <begin position="1243"/>
        <end position="1264"/>
    </location>
</feature>
<feature type="region of interest" description="Disordered" evidence="1">
    <location>
        <begin position="831"/>
        <end position="850"/>
    </location>
</feature>
<gene>
    <name evidence="2" type="ORF">CHLRE_03g209729v5</name>
</gene>
<name>A0A2K3DZU5_CHLRE</name>